<accession>A0A9Q1E4P5</accession>
<evidence type="ECO:0000256" key="1">
    <source>
        <dbReference type="SAM" id="MobiDB-lite"/>
    </source>
</evidence>
<feature type="compositionally biased region" description="Gly residues" evidence="1">
    <location>
        <begin position="59"/>
        <end position="68"/>
    </location>
</feature>
<sequence length="68" mass="6652">REASPSNQFSSAPTALSAAAGRRGNHSPSQTPSDGNSAPTLLSAGRRAQRPPGGPPGARCGGGITNAN</sequence>
<comment type="caution">
    <text evidence="2">The sequence shown here is derived from an EMBL/GenBank/DDBJ whole genome shotgun (WGS) entry which is preliminary data.</text>
</comment>
<name>A0A9Q1E4P5_SYNKA</name>
<proteinExistence type="predicted"/>
<gene>
    <name evidence="2" type="ORF">SKAU_G00430430</name>
</gene>
<feature type="non-terminal residue" evidence="2">
    <location>
        <position position="68"/>
    </location>
</feature>
<evidence type="ECO:0000313" key="3">
    <source>
        <dbReference type="Proteomes" id="UP001152622"/>
    </source>
</evidence>
<dbReference type="EMBL" id="JAINUF010000077">
    <property type="protein sequence ID" value="KAJ8331975.1"/>
    <property type="molecule type" value="Genomic_DNA"/>
</dbReference>
<protein>
    <submittedName>
        <fullName evidence="2">Uncharacterized protein</fullName>
    </submittedName>
</protein>
<organism evidence="2 3">
    <name type="scientific">Synaphobranchus kaupii</name>
    <name type="common">Kaup's arrowtooth eel</name>
    <dbReference type="NCBI Taxonomy" id="118154"/>
    <lineage>
        <taxon>Eukaryota</taxon>
        <taxon>Metazoa</taxon>
        <taxon>Chordata</taxon>
        <taxon>Craniata</taxon>
        <taxon>Vertebrata</taxon>
        <taxon>Euteleostomi</taxon>
        <taxon>Actinopterygii</taxon>
        <taxon>Neopterygii</taxon>
        <taxon>Teleostei</taxon>
        <taxon>Anguilliformes</taxon>
        <taxon>Synaphobranchidae</taxon>
        <taxon>Synaphobranchus</taxon>
    </lineage>
</organism>
<reference evidence="2" key="1">
    <citation type="journal article" date="2023" name="Science">
        <title>Genome structures resolve the early diversification of teleost fishes.</title>
        <authorList>
            <person name="Parey E."/>
            <person name="Louis A."/>
            <person name="Montfort J."/>
            <person name="Bouchez O."/>
            <person name="Roques C."/>
            <person name="Iampietro C."/>
            <person name="Lluch J."/>
            <person name="Castinel A."/>
            <person name="Donnadieu C."/>
            <person name="Desvignes T."/>
            <person name="Floi Bucao C."/>
            <person name="Jouanno E."/>
            <person name="Wen M."/>
            <person name="Mejri S."/>
            <person name="Dirks R."/>
            <person name="Jansen H."/>
            <person name="Henkel C."/>
            <person name="Chen W.J."/>
            <person name="Zahm M."/>
            <person name="Cabau C."/>
            <person name="Klopp C."/>
            <person name="Thompson A.W."/>
            <person name="Robinson-Rechavi M."/>
            <person name="Braasch I."/>
            <person name="Lecointre G."/>
            <person name="Bobe J."/>
            <person name="Postlethwait J.H."/>
            <person name="Berthelot C."/>
            <person name="Roest Crollius H."/>
            <person name="Guiguen Y."/>
        </authorList>
    </citation>
    <scope>NUCLEOTIDE SEQUENCE</scope>
    <source>
        <strain evidence="2">WJC10195</strain>
    </source>
</reference>
<feature type="compositionally biased region" description="Polar residues" evidence="1">
    <location>
        <begin position="1"/>
        <end position="14"/>
    </location>
</feature>
<evidence type="ECO:0000313" key="2">
    <source>
        <dbReference type="EMBL" id="KAJ8331975.1"/>
    </source>
</evidence>
<feature type="compositionally biased region" description="Polar residues" evidence="1">
    <location>
        <begin position="26"/>
        <end position="40"/>
    </location>
</feature>
<dbReference type="Proteomes" id="UP001152622">
    <property type="component" value="Unassembled WGS sequence"/>
</dbReference>
<keyword evidence="3" id="KW-1185">Reference proteome</keyword>
<dbReference type="AlphaFoldDB" id="A0A9Q1E4P5"/>
<feature type="region of interest" description="Disordered" evidence="1">
    <location>
        <begin position="1"/>
        <end position="68"/>
    </location>
</feature>
<feature type="non-terminal residue" evidence="2">
    <location>
        <position position="1"/>
    </location>
</feature>